<dbReference type="InterPro" id="IPR051941">
    <property type="entry name" value="BG_Antigen-Binding_Lectin"/>
</dbReference>
<feature type="signal peptide" evidence="4">
    <location>
        <begin position="1"/>
        <end position="21"/>
    </location>
</feature>
<dbReference type="InterPro" id="IPR008979">
    <property type="entry name" value="Galactose-bd-like_sf"/>
</dbReference>
<dbReference type="CDD" id="cd00033">
    <property type="entry name" value="CCP"/>
    <property type="match status" value="1"/>
</dbReference>
<dbReference type="SUPFAM" id="SSF49785">
    <property type="entry name" value="Galactose-binding domain-like"/>
    <property type="match status" value="2"/>
</dbReference>
<dbReference type="PROSITE" id="PS50923">
    <property type="entry name" value="SUSHI"/>
    <property type="match status" value="1"/>
</dbReference>
<keyword evidence="3" id="KW-0812">Transmembrane</keyword>
<dbReference type="InterPro" id="IPR035976">
    <property type="entry name" value="Sushi/SCR/CCP_sf"/>
</dbReference>
<evidence type="ECO:0000313" key="7">
    <source>
        <dbReference type="Proteomes" id="UP001209878"/>
    </source>
</evidence>
<keyword evidence="2" id="KW-0768">Sushi</keyword>
<keyword evidence="1" id="KW-1015">Disulfide bond</keyword>
<dbReference type="PANTHER" id="PTHR45713">
    <property type="entry name" value="FTP DOMAIN-CONTAINING PROTEIN"/>
    <property type="match status" value="1"/>
</dbReference>
<keyword evidence="7" id="KW-1185">Reference proteome</keyword>
<protein>
    <recommendedName>
        <fullName evidence="5">Sushi domain-containing protein</fullName>
    </recommendedName>
</protein>
<gene>
    <name evidence="6" type="ORF">NP493_578g03023</name>
</gene>
<dbReference type="AlphaFoldDB" id="A0AAD9NRD8"/>
<feature type="domain" description="Sushi" evidence="5">
    <location>
        <begin position="387"/>
        <end position="445"/>
    </location>
</feature>
<dbReference type="Gene3D" id="2.10.70.10">
    <property type="entry name" value="Complement Module, domain 1"/>
    <property type="match status" value="1"/>
</dbReference>
<organism evidence="6 7">
    <name type="scientific">Ridgeia piscesae</name>
    <name type="common">Tubeworm</name>
    <dbReference type="NCBI Taxonomy" id="27915"/>
    <lineage>
        <taxon>Eukaryota</taxon>
        <taxon>Metazoa</taxon>
        <taxon>Spiralia</taxon>
        <taxon>Lophotrochozoa</taxon>
        <taxon>Annelida</taxon>
        <taxon>Polychaeta</taxon>
        <taxon>Sedentaria</taxon>
        <taxon>Canalipalpata</taxon>
        <taxon>Sabellida</taxon>
        <taxon>Siboglinidae</taxon>
        <taxon>Ridgeia</taxon>
    </lineage>
</organism>
<comment type="caution">
    <text evidence="6">The sequence shown here is derived from an EMBL/GenBank/DDBJ whole genome shotgun (WGS) entry which is preliminary data.</text>
</comment>
<dbReference type="PANTHER" id="PTHR45713:SF6">
    <property type="entry name" value="F5_8 TYPE C DOMAIN-CONTAINING PROTEIN"/>
    <property type="match status" value="1"/>
</dbReference>
<dbReference type="SUPFAM" id="SSF57535">
    <property type="entry name" value="Complement control module/SCR domain"/>
    <property type="match status" value="1"/>
</dbReference>
<dbReference type="InterPro" id="IPR000436">
    <property type="entry name" value="Sushi_SCR_CCP_dom"/>
</dbReference>
<feature type="chain" id="PRO_5042239710" description="Sushi domain-containing protein" evidence="4">
    <location>
        <begin position="22"/>
        <end position="536"/>
    </location>
</feature>
<name>A0AAD9NRD8_RIDPI</name>
<feature type="transmembrane region" description="Helical" evidence="3">
    <location>
        <begin position="459"/>
        <end position="480"/>
    </location>
</feature>
<dbReference type="SMART" id="SM00032">
    <property type="entry name" value="CCP"/>
    <property type="match status" value="1"/>
</dbReference>
<evidence type="ECO:0000313" key="6">
    <source>
        <dbReference type="EMBL" id="KAK2177791.1"/>
    </source>
</evidence>
<dbReference type="Pfam" id="PF22633">
    <property type="entry name" value="F5_F8_type_C_2"/>
    <property type="match status" value="2"/>
</dbReference>
<dbReference type="Gene3D" id="2.60.120.260">
    <property type="entry name" value="Galactose-binding domain-like"/>
    <property type="match status" value="2"/>
</dbReference>
<keyword evidence="4" id="KW-0732">Signal</keyword>
<evidence type="ECO:0000256" key="2">
    <source>
        <dbReference type="PROSITE-ProRule" id="PRU00302"/>
    </source>
</evidence>
<evidence type="ECO:0000256" key="1">
    <source>
        <dbReference type="ARBA" id="ARBA00023157"/>
    </source>
</evidence>
<reference evidence="6" key="1">
    <citation type="journal article" date="2023" name="Mol. Biol. Evol.">
        <title>Third-Generation Sequencing Reveals the Adaptive Role of the Epigenome in Three Deep-Sea Polychaetes.</title>
        <authorList>
            <person name="Perez M."/>
            <person name="Aroh O."/>
            <person name="Sun Y."/>
            <person name="Lan Y."/>
            <person name="Juniper S.K."/>
            <person name="Young C.R."/>
            <person name="Angers B."/>
            <person name="Qian P.Y."/>
        </authorList>
    </citation>
    <scope>NUCLEOTIDE SEQUENCE</scope>
    <source>
        <strain evidence="6">R07B-5</strain>
    </source>
</reference>
<dbReference type="Proteomes" id="UP001209878">
    <property type="component" value="Unassembled WGS sequence"/>
</dbReference>
<proteinExistence type="predicted"/>
<evidence type="ECO:0000256" key="4">
    <source>
        <dbReference type="SAM" id="SignalP"/>
    </source>
</evidence>
<dbReference type="EMBL" id="JAODUO010000579">
    <property type="protein sequence ID" value="KAK2177791.1"/>
    <property type="molecule type" value="Genomic_DNA"/>
</dbReference>
<keyword evidence="3" id="KW-1133">Transmembrane helix</keyword>
<accession>A0AAD9NRD8</accession>
<comment type="caution">
    <text evidence="2">Lacks conserved residue(s) required for the propagation of feature annotation.</text>
</comment>
<sequence>MTRWLLVALLVTILTYHNTSGGRCRFARSSASQGSCIFPCRCTNGCHTTTGQCINGGQCTADKPDKPTDLGWRWTGIACQEGNVAYNKAASQSIDPYGFGGTFPAGRAVDGNTNPHMGAGHCALPDTDWGKNAWWMVDLKDTYNISRVIIYNRDSEGNYIHKRDCGHCNCPSTGTCNDVIGCDQCDPGKRQPDCIQGARCRFARSSASQGSCIFPCRCTNGCHTTTGQCINGGQCTADKPDTPTDLGWKWTGIACQEAGRAVDGNTTPDMVAGHCALPDTDWGKNAWWMVDLGDTYNISRVFIYNRDSEDDANKRLDTFILSVGNTRERTTHKQCARHNGRVPAAGTVESQCRAIARYVSFRRNGGPDSYATGLCEVVVIGHRHIKLTCPLPPTIQHATVKANGLRYLDTTTYTCESGYRSDGQQLYLVCSKNATWEGEHIVCTAARSTVQTACGGLGAGAWIGIAVTMFVLGIAVGIVVTRCVTRMRTNNHDSSGEGHEREPPPIEMETDVADYDHLTRVPGEPDVPNIYDVISA</sequence>
<evidence type="ECO:0000259" key="5">
    <source>
        <dbReference type="PROSITE" id="PS50923"/>
    </source>
</evidence>
<evidence type="ECO:0000256" key="3">
    <source>
        <dbReference type="SAM" id="Phobius"/>
    </source>
</evidence>
<keyword evidence="3" id="KW-0472">Membrane</keyword>